<keyword evidence="2" id="KW-1185">Reference proteome</keyword>
<dbReference type="InterPro" id="IPR022190">
    <property type="entry name" value="DUF3716"/>
</dbReference>
<comment type="caution">
    <text evidence="1">The sequence shown here is derived from an EMBL/GenBank/DDBJ whole genome shotgun (WGS) entry which is preliminary data.</text>
</comment>
<reference evidence="1" key="1">
    <citation type="journal article" date="2023" name="Mol. Phylogenet. Evol.">
        <title>Genome-scale phylogeny and comparative genomics of the fungal order Sordariales.</title>
        <authorList>
            <person name="Hensen N."/>
            <person name="Bonometti L."/>
            <person name="Westerberg I."/>
            <person name="Brannstrom I.O."/>
            <person name="Guillou S."/>
            <person name="Cros-Aarteil S."/>
            <person name="Calhoun S."/>
            <person name="Haridas S."/>
            <person name="Kuo A."/>
            <person name="Mondo S."/>
            <person name="Pangilinan J."/>
            <person name="Riley R."/>
            <person name="LaButti K."/>
            <person name="Andreopoulos B."/>
            <person name="Lipzen A."/>
            <person name="Chen C."/>
            <person name="Yan M."/>
            <person name="Daum C."/>
            <person name="Ng V."/>
            <person name="Clum A."/>
            <person name="Steindorff A."/>
            <person name="Ohm R.A."/>
            <person name="Martin F."/>
            <person name="Silar P."/>
            <person name="Natvig D.O."/>
            <person name="Lalanne C."/>
            <person name="Gautier V."/>
            <person name="Ament-Velasquez S.L."/>
            <person name="Kruys A."/>
            <person name="Hutchinson M.I."/>
            <person name="Powell A.J."/>
            <person name="Barry K."/>
            <person name="Miller A.N."/>
            <person name="Grigoriev I.V."/>
            <person name="Debuchy R."/>
            <person name="Gladieux P."/>
            <person name="Hiltunen Thoren M."/>
            <person name="Johannesson H."/>
        </authorList>
    </citation>
    <scope>NUCLEOTIDE SEQUENCE</scope>
    <source>
        <strain evidence="1">CBS 626.80</strain>
    </source>
</reference>
<dbReference type="Proteomes" id="UP001303222">
    <property type="component" value="Unassembled WGS sequence"/>
</dbReference>
<protein>
    <submittedName>
        <fullName evidence="1">Uncharacterized protein</fullName>
    </submittedName>
</protein>
<dbReference type="Pfam" id="PF12511">
    <property type="entry name" value="DUF3716"/>
    <property type="match status" value="1"/>
</dbReference>
<reference evidence="1" key="2">
    <citation type="submission" date="2023-06" db="EMBL/GenBank/DDBJ databases">
        <authorList>
            <consortium name="Lawrence Berkeley National Laboratory"/>
            <person name="Mondo S.J."/>
            <person name="Hensen N."/>
            <person name="Bonometti L."/>
            <person name="Westerberg I."/>
            <person name="Brannstrom I.O."/>
            <person name="Guillou S."/>
            <person name="Cros-Aarteil S."/>
            <person name="Calhoun S."/>
            <person name="Haridas S."/>
            <person name="Kuo A."/>
            <person name="Pangilinan J."/>
            <person name="Riley R."/>
            <person name="Labutti K."/>
            <person name="Andreopoulos B."/>
            <person name="Lipzen A."/>
            <person name="Chen C."/>
            <person name="Yanf M."/>
            <person name="Daum C."/>
            <person name="Ng V."/>
            <person name="Clum A."/>
            <person name="Steindorff A."/>
            <person name="Ohm R."/>
            <person name="Martin F."/>
            <person name="Silar P."/>
            <person name="Natvig D."/>
            <person name="Lalanne C."/>
            <person name="Gautier V."/>
            <person name="Ament-Velasquez S.L."/>
            <person name="Kruys A."/>
            <person name="Hutchinson M.I."/>
            <person name="Powell A.J."/>
            <person name="Barry K."/>
            <person name="Miller A.N."/>
            <person name="Grigoriev I.V."/>
            <person name="Debuchy R."/>
            <person name="Gladieux P."/>
            <person name="Thoren M.H."/>
            <person name="Johannesson H."/>
        </authorList>
    </citation>
    <scope>NUCLEOTIDE SEQUENCE</scope>
    <source>
        <strain evidence="1">CBS 626.80</strain>
    </source>
</reference>
<name>A0AAN6SK62_9PEZI</name>
<accession>A0AAN6SK62</accession>
<proteinExistence type="predicted"/>
<dbReference type="EMBL" id="MU859070">
    <property type="protein sequence ID" value="KAK3956031.1"/>
    <property type="molecule type" value="Genomic_DNA"/>
</dbReference>
<evidence type="ECO:0000313" key="1">
    <source>
        <dbReference type="EMBL" id="KAK3956031.1"/>
    </source>
</evidence>
<evidence type="ECO:0000313" key="2">
    <source>
        <dbReference type="Proteomes" id="UP001303222"/>
    </source>
</evidence>
<gene>
    <name evidence="1" type="ORF">QBC32DRAFT_321265</name>
</gene>
<sequence length="172" mass="19838">MVAQHQSILRPILLKTYYVKGELNDFRFENGKVTSFKFAKGKLTTSQLKWDEERPEHYTAVTRYLFTPKEHGQKTCTECMNPEKYGPFAECVAGPRDGEHQGACLHCVYKGEGEGCSLRVGFQGDPKKARYSGSRVAFLRETIRDIPTEMLLKAREILLAEIRRRRENMENM</sequence>
<organism evidence="1 2">
    <name type="scientific">Pseudoneurospora amorphoporcata</name>
    <dbReference type="NCBI Taxonomy" id="241081"/>
    <lineage>
        <taxon>Eukaryota</taxon>
        <taxon>Fungi</taxon>
        <taxon>Dikarya</taxon>
        <taxon>Ascomycota</taxon>
        <taxon>Pezizomycotina</taxon>
        <taxon>Sordariomycetes</taxon>
        <taxon>Sordariomycetidae</taxon>
        <taxon>Sordariales</taxon>
        <taxon>Sordariaceae</taxon>
        <taxon>Pseudoneurospora</taxon>
    </lineage>
</organism>
<dbReference type="AlphaFoldDB" id="A0AAN6SK62"/>